<keyword evidence="3" id="KW-1185">Reference proteome</keyword>
<name>A0ABY9CY65_VITVI</name>
<accession>A0ABY9CY65</accession>
<evidence type="ECO:0000313" key="3">
    <source>
        <dbReference type="Proteomes" id="UP001227230"/>
    </source>
</evidence>
<protein>
    <submittedName>
        <fullName evidence="2">Uncharacterized protein</fullName>
    </submittedName>
</protein>
<feature type="transmembrane region" description="Helical" evidence="1">
    <location>
        <begin position="84"/>
        <end position="107"/>
    </location>
</feature>
<feature type="transmembrane region" description="Helical" evidence="1">
    <location>
        <begin position="41"/>
        <end position="64"/>
    </location>
</feature>
<keyword evidence="1" id="KW-1133">Transmembrane helix</keyword>
<evidence type="ECO:0000256" key="1">
    <source>
        <dbReference type="SAM" id="Phobius"/>
    </source>
</evidence>
<sequence length="113" mass="11151">MESALLEVGTRKQTENDEEQVGCRRAAMGVARLRRCCCGPVGVMSCSGAAVGVAAAVAVAVGVARLRRCCCGPVDVVSCSGAAVGVAAAVAVAVGVAAAGELFLLWVSQLTAG</sequence>
<proteinExistence type="predicted"/>
<organism evidence="2 3">
    <name type="scientific">Vitis vinifera</name>
    <name type="common">Grape</name>
    <dbReference type="NCBI Taxonomy" id="29760"/>
    <lineage>
        <taxon>Eukaryota</taxon>
        <taxon>Viridiplantae</taxon>
        <taxon>Streptophyta</taxon>
        <taxon>Embryophyta</taxon>
        <taxon>Tracheophyta</taxon>
        <taxon>Spermatophyta</taxon>
        <taxon>Magnoliopsida</taxon>
        <taxon>eudicotyledons</taxon>
        <taxon>Gunneridae</taxon>
        <taxon>Pentapetalae</taxon>
        <taxon>rosids</taxon>
        <taxon>Vitales</taxon>
        <taxon>Vitaceae</taxon>
        <taxon>Viteae</taxon>
        <taxon>Vitis</taxon>
    </lineage>
</organism>
<reference evidence="2 3" key="1">
    <citation type="journal article" date="2023" name="Hortic Res">
        <title>The complete reference genome for grapevine (Vitis vinifera L.) genetics and breeding.</title>
        <authorList>
            <person name="Shi X."/>
            <person name="Cao S."/>
            <person name="Wang X."/>
            <person name="Huang S."/>
            <person name="Wang Y."/>
            <person name="Liu Z."/>
            <person name="Liu W."/>
            <person name="Leng X."/>
            <person name="Peng Y."/>
            <person name="Wang N."/>
            <person name="Wang Y."/>
            <person name="Ma Z."/>
            <person name="Xu X."/>
            <person name="Zhang F."/>
            <person name="Xue H."/>
            <person name="Zhong H."/>
            <person name="Wang Y."/>
            <person name="Zhang K."/>
            <person name="Velt A."/>
            <person name="Avia K."/>
            <person name="Holtgrawe D."/>
            <person name="Grimplet J."/>
            <person name="Matus J.T."/>
            <person name="Ware D."/>
            <person name="Wu X."/>
            <person name="Wang H."/>
            <person name="Liu C."/>
            <person name="Fang Y."/>
            <person name="Rustenholz C."/>
            <person name="Cheng Z."/>
            <person name="Xiao H."/>
            <person name="Zhou Y."/>
        </authorList>
    </citation>
    <scope>NUCLEOTIDE SEQUENCE [LARGE SCALE GENOMIC DNA]</scope>
    <source>
        <strain evidence="3">cv. Pinot noir / PN40024</strain>
        <tissue evidence="2">Leaf</tissue>
    </source>
</reference>
<dbReference type="Proteomes" id="UP001227230">
    <property type="component" value="Chromosome 12"/>
</dbReference>
<dbReference type="EMBL" id="CP126659">
    <property type="protein sequence ID" value="WKA00228.1"/>
    <property type="molecule type" value="Genomic_DNA"/>
</dbReference>
<keyword evidence="1" id="KW-0812">Transmembrane</keyword>
<gene>
    <name evidence="2" type="ORF">VitviT2T_018608</name>
</gene>
<evidence type="ECO:0000313" key="2">
    <source>
        <dbReference type="EMBL" id="WKA00228.1"/>
    </source>
</evidence>
<keyword evidence="1" id="KW-0472">Membrane</keyword>